<dbReference type="STRING" id="655863.F0XM99"/>
<dbReference type="eggNOG" id="KOG3909">
    <property type="taxonomic scope" value="Eukaryota"/>
</dbReference>
<evidence type="ECO:0000313" key="4">
    <source>
        <dbReference type="Proteomes" id="UP000007796"/>
    </source>
</evidence>
<feature type="region of interest" description="Disordered" evidence="1">
    <location>
        <begin position="285"/>
        <end position="305"/>
    </location>
</feature>
<evidence type="ECO:0000259" key="2">
    <source>
        <dbReference type="Pfam" id="PF01702"/>
    </source>
</evidence>
<sequence length="440" mass="47319">MTTSADAPMASAPTPFFRILATAARVVEQVPLQPDRTPPILTTPLDSATSSSTLTSPSRLHAFCALPPAAISVLAPRRHPAAAAHLGNGPGHISVVTSTGFQKLTLDAYHDAVDALLPDIVVPMADLTYGGHGGLSYPTAKRAVRMADRTEDWIDQFLSRTTNTADGPHVFAPTLPVPYATQWQYLNGLADWMTGQGDRSPQKALAGLAVYDVDLLPDLRADYDNSLALLPRLSLHPAPTPHHMLRQIALGADLIVLPAITAASEAGLAYTFSWDVAFQAETMPSDRPLDPLDPLDPPDHPDHSPDQILPLAVDLSDPSHAASLLPLAPGCSCAACVAGHHRAYVHHLLDAHEMLAWTLLQIHNHHVVDRLFAAVRATLADPDPDAFERTRRRFHLAFAPDLPVGSAVRPRARGYQAVSNGPVDSRLNKPAWGRLEEVGH</sequence>
<protein>
    <submittedName>
        <fullName evidence="3">tRNA-guanine transglycosylase family protein</fullName>
    </submittedName>
</protein>
<dbReference type="SUPFAM" id="SSF51713">
    <property type="entry name" value="tRNA-guanine transglycosylase"/>
    <property type="match status" value="1"/>
</dbReference>
<proteinExistence type="predicted"/>
<dbReference type="PANTHER" id="PTHR46064:SF1">
    <property type="entry name" value="QUEUINE TRNA-RIBOSYLTRANSFERASE ACCESSORY SUBUNIT 2"/>
    <property type="match status" value="1"/>
</dbReference>
<accession>F0XM99</accession>
<dbReference type="InParanoid" id="F0XM99"/>
<evidence type="ECO:0000313" key="3">
    <source>
        <dbReference type="EMBL" id="EFX01473.1"/>
    </source>
</evidence>
<dbReference type="RefSeq" id="XP_014170955.1">
    <property type="nucleotide sequence ID" value="XM_014315480.1"/>
</dbReference>
<feature type="domain" description="tRNA-guanine(15) transglycosylase-like" evidence="2">
    <location>
        <begin position="95"/>
        <end position="392"/>
    </location>
</feature>
<name>F0XM99_GROCL</name>
<dbReference type="GeneID" id="25979846"/>
<dbReference type="GO" id="GO:0006400">
    <property type="term" value="P:tRNA modification"/>
    <property type="evidence" value="ECO:0007669"/>
    <property type="project" value="InterPro"/>
</dbReference>
<dbReference type="Proteomes" id="UP000007796">
    <property type="component" value="Unassembled WGS sequence"/>
</dbReference>
<dbReference type="Pfam" id="PF01702">
    <property type="entry name" value="TGT"/>
    <property type="match status" value="1"/>
</dbReference>
<dbReference type="AlphaFoldDB" id="F0XM99"/>
<dbReference type="Gene3D" id="3.20.20.105">
    <property type="entry name" value="Queuine tRNA-ribosyltransferase-like"/>
    <property type="match status" value="1"/>
</dbReference>
<dbReference type="InterPro" id="IPR050852">
    <property type="entry name" value="Queuine_tRNA-ribosyltrfase"/>
</dbReference>
<evidence type="ECO:0000256" key="1">
    <source>
        <dbReference type="SAM" id="MobiDB-lite"/>
    </source>
</evidence>
<reference evidence="3 4" key="1">
    <citation type="journal article" date="2011" name="Proc. Natl. Acad. Sci. U.S.A.">
        <title>Genome and transcriptome analyses of the mountain pine beetle-fungal symbiont Grosmannia clavigera, a lodgepole pine pathogen.</title>
        <authorList>
            <person name="DiGuistini S."/>
            <person name="Wang Y."/>
            <person name="Liao N.Y."/>
            <person name="Taylor G."/>
            <person name="Tanguay P."/>
            <person name="Feau N."/>
            <person name="Henrissat B."/>
            <person name="Chan S.K."/>
            <person name="Hesse-Orce U."/>
            <person name="Alamouti S.M."/>
            <person name="Tsui C.K.M."/>
            <person name="Docking R.T."/>
            <person name="Levasseur A."/>
            <person name="Haridas S."/>
            <person name="Robertson G."/>
            <person name="Birol I."/>
            <person name="Holt R.A."/>
            <person name="Marra M.A."/>
            <person name="Hamelin R.C."/>
            <person name="Hirst M."/>
            <person name="Jones S.J.M."/>
            <person name="Bohlmann J."/>
            <person name="Breuil C."/>
        </authorList>
    </citation>
    <scope>NUCLEOTIDE SEQUENCE [LARGE SCALE GENOMIC DNA]</scope>
    <source>
        <strain evidence="4">kw1407 / UAMH 11150</strain>
    </source>
</reference>
<dbReference type="PANTHER" id="PTHR46064">
    <property type="entry name" value="QUEUINE TRNA-RIBOSYLTRANSFERASE ACCESSORY SUBUNIT 2"/>
    <property type="match status" value="1"/>
</dbReference>
<organism evidence="4">
    <name type="scientific">Grosmannia clavigera (strain kw1407 / UAMH 11150)</name>
    <name type="common">Blue stain fungus</name>
    <name type="synonym">Graphiocladiella clavigera</name>
    <dbReference type="NCBI Taxonomy" id="655863"/>
    <lineage>
        <taxon>Eukaryota</taxon>
        <taxon>Fungi</taxon>
        <taxon>Dikarya</taxon>
        <taxon>Ascomycota</taxon>
        <taxon>Pezizomycotina</taxon>
        <taxon>Sordariomycetes</taxon>
        <taxon>Sordariomycetidae</taxon>
        <taxon>Ophiostomatales</taxon>
        <taxon>Ophiostomataceae</taxon>
        <taxon>Leptographium</taxon>
    </lineage>
</organism>
<dbReference type="HOGENOM" id="CLU_037350_1_0_1"/>
<dbReference type="InterPro" id="IPR002616">
    <property type="entry name" value="tRNA_ribo_trans-like"/>
</dbReference>
<dbReference type="OrthoDB" id="27601at2759"/>
<gene>
    <name evidence="3" type="ORF">CMQ_6415</name>
</gene>
<keyword evidence="4" id="KW-1185">Reference proteome</keyword>
<dbReference type="InterPro" id="IPR036511">
    <property type="entry name" value="TGT-like_sf"/>
</dbReference>
<dbReference type="EMBL" id="GL629794">
    <property type="protein sequence ID" value="EFX01473.1"/>
    <property type="molecule type" value="Genomic_DNA"/>
</dbReference>